<dbReference type="PANTHER" id="PTHR11010">
    <property type="entry name" value="PROTEASE S28 PRO-X CARBOXYPEPTIDASE-RELATED"/>
    <property type="match status" value="1"/>
</dbReference>
<comment type="caution">
    <text evidence="7">The sequence shown here is derived from an EMBL/GenBank/DDBJ whole genome shotgun (WGS) entry which is preliminary data.</text>
</comment>
<accession>A0A6A6KN41</accession>
<dbReference type="InterPro" id="IPR008758">
    <property type="entry name" value="Peptidase_S28"/>
</dbReference>
<keyword evidence="3 6" id="KW-0732">Signal</keyword>
<reference evidence="7 8" key="1">
    <citation type="journal article" date="2020" name="Mol. Plant">
        <title>The Chromosome-Based Rubber Tree Genome Provides New Insights into Spurge Genome Evolution and Rubber Biosynthesis.</title>
        <authorList>
            <person name="Liu J."/>
            <person name="Shi C."/>
            <person name="Shi C.C."/>
            <person name="Li W."/>
            <person name="Zhang Q.J."/>
            <person name="Zhang Y."/>
            <person name="Li K."/>
            <person name="Lu H.F."/>
            <person name="Shi C."/>
            <person name="Zhu S.T."/>
            <person name="Xiao Z.Y."/>
            <person name="Nan H."/>
            <person name="Yue Y."/>
            <person name="Zhu X.G."/>
            <person name="Wu Y."/>
            <person name="Hong X.N."/>
            <person name="Fan G.Y."/>
            <person name="Tong Y."/>
            <person name="Zhang D."/>
            <person name="Mao C.L."/>
            <person name="Liu Y.L."/>
            <person name="Hao S.J."/>
            <person name="Liu W.Q."/>
            <person name="Lv M.Q."/>
            <person name="Zhang H.B."/>
            <person name="Liu Y."/>
            <person name="Hu-Tang G.R."/>
            <person name="Wang J.P."/>
            <person name="Wang J.H."/>
            <person name="Sun Y.H."/>
            <person name="Ni S.B."/>
            <person name="Chen W.B."/>
            <person name="Zhang X.C."/>
            <person name="Jiao Y.N."/>
            <person name="Eichler E.E."/>
            <person name="Li G.H."/>
            <person name="Liu X."/>
            <person name="Gao L.Z."/>
        </authorList>
    </citation>
    <scope>NUCLEOTIDE SEQUENCE [LARGE SCALE GENOMIC DNA]</scope>
    <source>
        <strain evidence="8">cv. GT1</strain>
        <tissue evidence="7">Leaf</tissue>
    </source>
</reference>
<evidence type="ECO:0000256" key="3">
    <source>
        <dbReference type="ARBA" id="ARBA00022729"/>
    </source>
</evidence>
<protein>
    <recommendedName>
        <fullName evidence="9">Lysosomal Pro-X carboxypeptidase</fullName>
    </recommendedName>
</protein>
<dbReference type="EMBL" id="JAAGAX010000016">
    <property type="protein sequence ID" value="KAF2289685.1"/>
    <property type="molecule type" value="Genomic_DNA"/>
</dbReference>
<dbReference type="AlphaFoldDB" id="A0A6A6KN41"/>
<dbReference type="GO" id="GO:0070008">
    <property type="term" value="F:serine-type exopeptidase activity"/>
    <property type="evidence" value="ECO:0007669"/>
    <property type="project" value="InterPro"/>
</dbReference>
<organism evidence="7 8">
    <name type="scientific">Hevea brasiliensis</name>
    <name type="common">Para rubber tree</name>
    <name type="synonym">Siphonia brasiliensis</name>
    <dbReference type="NCBI Taxonomy" id="3981"/>
    <lineage>
        <taxon>Eukaryota</taxon>
        <taxon>Viridiplantae</taxon>
        <taxon>Streptophyta</taxon>
        <taxon>Embryophyta</taxon>
        <taxon>Tracheophyta</taxon>
        <taxon>Spermatophyta</taxon>
        <taxon>Magnoliopsida</taxon>
        <taxon>eudicotyledons</taxon>
        <taxon>Gunneridae</taxon>
        <taxon>Pentapetalae</taxon>
        <taxon>rosids</taxon>
        <taxon>fabids</taxon>
        <taxon>Malpighiales</taxon>
        <taxon>Euphorbiaceae</taxon>
        <taxon>Crotonoideae</taxon>
        <taxon>Micrandreae</taxon>
        <taxon>Hevea</taxon>
    </lineage>
</organism>
<evidence type="ECO:0000256" key="2">
    <source>
        <dbReference type="ARBA" id="ARBA00022670"/>
    </source>
</evidence>
<dbReference type="GO" id="GO:0006508">
    <property type="term" value="P:proteolysis"/>
    <property type="evidence" value="ECO:0007669"/>
    <property type="project" value="UniProtKB-KW"/>
</dbReference>
<keyword evidence="4" id="KW-0378">Hydrolase</keyword>
<dbReference type="Proteomes" id="UP000467840">
    <property type="component" value="Chromosome 8"/>
</dbReference>
<dbReference type="Pfam" id="PF05577">
    <property type="entry name" value="Peptidase_S28"/>
    <property type="match status" value="2"/>
</dbReference>
<dbReference type="GO" id="GO:0008239">
    <property type="term" value="F:dipeptidyl-peptidase activity"/>
    <property type="evidence" value="ECO:0007669"/>
    <property type="project" value="TreeGrafter"/>
</dbReference>
<evidence type="ECO:0000313" key="8">
    <source>
        <dbReference type="Proteomes" id="UP000467840"/>
    </source>
</evidence>
<name>A0A6A6KN41_HEVBR</name>
<dbReference type="Gene3D" id="3.40.50.1820">
    <property type="entry name" value="alpha/beta hydrolase"/>
    <property type="match status" value="2"/>
</dbReference>
<feature type="signal peptide" evidence="6">
    <location>
        <begin position="1"/>
        <end position="24"/>
    </location>
</feature>
<comment type="similarity">
    <text evidence="1">Belongs to the peptidase S28 family.</text>
</comment>
<keyword evidence="5" id="KW-0325">Glycoprotein</keyword>
<evidence type="ECO:0000256" key="1">
    <source>
        <dbReference type="ARBA" id="ARBA00011079"/>
    </source>
</evidence>
<dbReference type="PANTHER" id="PTHR11010:SF120">
    <property type="entry name" value="LYSOSOMAL PRO-X CARBOXYPEPTIDASE"/>
    <property type="match status" value="1"/>
</dbReference>
<keyword evidence="8" id="KW-1185">Reference proteome</keyword>
<evidence type="ECO:0000256" key="4">
    <source>
        <dbReference type="ARBA" id="ARBA00022801"/>
    </source>
</evidence>
<dbReference type="SUPFAM" id="SSF53474">
    <property type="entry name" value="alpha/beta-Hydrolases"/>
    <property type="match status" value="1"/>
</dbReference>
<evidence type="ECO:0000313" key="7">
    <source>
        <dbReference type="EMBL" id="KAF2289685.1"/>
    </source>
</evidence>
<keyword evidence="2" id="KW-0645">Protease</keyword>
<dbReference type="InterPro" id="IPR029058">
    <property type="entry name" value="AB_hydrolase_fold"/>
</dbReference>
<gene>
    <name evidence="7" type="ORF">GH714_037934</name>
</gene>
<proteinExistence type="inferred from homology"/>
<feature type="chain" id="PRO_5025579419" description="Lysosomal Pro-X carboxypeptidase" evidence="6">
    <location>
        <begin position="25"/>
        <end position="298"/>
    </location>
</feature>
<evidence type="ECO:0000256" key="6">
    <source>
        <dbReference type="SAM" id="SignalP"/>
    </source>
</evidence>
<sequence>MGTWSISLWFLPLFSLLASGNSSAHFIPIRFPTRITQFQAEKKVSVSTPNGLYKEKFFTQVLDHFNFNPKSYQTFQQRYLINDTFWGGEKNAPIFLYTGNEGEIEWFAQNTGFMFDNAPRFKALLVFIEHRFYGKSMPFGGNKDVAYSNSSTLGYLSSTQALADYATLITDLKKNLSATDSPVVVFGGSYGGRGSDEESIFPASEWDYNDRATFCKSYFDIEPRPDWIPIEFGGHNIKRVLRRFGSNIIFFNGLRDPWSGGGVLSDISKSIVAIVAEEGAHHVDLRFATSEDPTWLKK</sequence>
<evidence type="ECO:0000256" key="5">
    <source>
        <dbReference type="ARBA" id="ARBA00023180"/>
    </source>
</evidence>
<evidence type="ECO:0008006" key="9">
    <source>
        <dbReference type="Google" id="ProtNLM"/>
    </source>
</evidence>